<keyword evidence="2" id="KW-0489">Methyltransferase</keyword>
<name>A0ABS9KVA3_9BACT</name>
<gene>
    <name evidence="2" type="ORF">LZZ85_18465</name>
</gene>
<evidence type="ECO:0000313" key="3">
    <source>
        <dbReference type="Proteomes" id="UP001165367"/>
    </source>
</evidence>
<dbReference type="InterPro" id="IPR029063">
    <property type="entry name" value="SAM-dependent_MTases_sf"/>
</dbReference>
<evidence type="ECO:0000313" key="2">
    <source>
        <dbReference type="EMBL" id="MCG2616289.1"/>
    </source>
</evidence>
<dbReference type="SUPFAM" id="SSF53335">
    <property type="entry name" value="S-adenosyl-L-methionine-dependent methyltransferases"/>
    <property type="match status" value="1"/>
</dbReference>
<keyword evidence="2" id="KW-0808">Transferase</keyword>
<keyword evidence="3" id="KW-1185">Reference proteome</keyword>
<evidence type="ECO:0000259" key="1">
    <source>
        <dbReference type="Pfam" id="PF08241"/>
    </source>
</evidence>
<comment type="caution">
    <text evidence="2">The sequence shown here is derived from an EMBL/GenBank/DDBJ whole genome shotgun (WGS) entry which is preliminary data.</text>
</comment>
<dbReference type="CDD" id="cd02440">
    <property type="entry name" value="AdoMet_MTases"/>
    <property type="match status" value="1"/>
</dbReference>
<dbReference type="EMBL" id="JAKLTR010000012">
    <property type="protein sequence ID" value="MCG2616289.1"/>
    <property type="molecule type" value="Genomic_DNA"/>
</dbReference>
<protein>
    <submittedName>
        <fullName evidence="2">Methyltransferase domain-containing protein</fullName>
    </submittedName>
</protein>
<accession>A0ABS9KVA3</accession>
<proteinExistence type="predicted"/>
<dbReference type="Gene3D" id="3.40.50.150">
    <property type="entry name" value="Vaccinia Virus protein VP39"/>
    <property type="match status" value="1"/>
</dbReference>
<dbReference type="InterPro" id="IPR013216">
    <property type="entry name" value="Methyltransf_11"/>
</dbReference>
<feature type="domain" description="Methyltransferase type 11" evidence="1">
    <location>
        <begin position="45"/>
        <end position="129"/>
    </location>
</feature>
<dbReference type="GO" id="GO:0032259">
    <property type="term" value="P:methylation"/>
    <property type="evidence" value="ECO:0007669"/>
    <property type="project" value="UniProtKB-KW"/>
</dbReference>
<dbReference type="Pfam" id="PF08241">
    <property type="entry name" value="Methyltransf_11"/>
    <property type="match status" value="1"/>
</dbReference>
<sequence length="221" mass="25010">MISHLSFKDHLHEYESWFDRHAYVFESELAALRKVWPQEPGLMSLEIGAATGRFSKELKITEALDPDSSLLLIAESRGVHIMPGMAEELPYASNQFDVVFIGTSIHYFANPPKALKEAYRVLRNSGKLITAFIDKDSEIGKSYESRKDHSTFYATARFFAIDELENEIVNAGFVSLELSQTLFGSLDNIQQLQDSKSGYGEGSYIIIKAEKPGYDYPWHSQ</sequence>
<dbReference type="PANTHER" id="PTHR43591">
    <property type="entry name" value="METHYLTRANSFERASE"/>
    <property type="match status" value="1"/>
</dbReference>
<dbReference type="RefSeq" id="WP_237874824.1">
    <property type="nucleotide sequence ID" value="NZ_JAKLTR010000012.1"/>
</dbReference>
<dbReference type="GO" id="GO:0008168">
    <property type="term" value="F:methyltransferase activity"/>
    <property type="evidence" value="ECO:0007669"/>
    <property type="project" value="UniProtKB-KW"/>
</dbReference>
<organism evidence="2 3">
    <name type="scientific">Terrimonas ginsenosidimutans</name>
    <dbReference type="NCBI Taxonomy" id="2908004"/>
    <lineage>
        <taxon>Bacteria</taxon>
        <taxon>Pseudomonadati</taxon>
        <taxon>Bacteroidota</taxon>
        <taxon>Chitinophagia</taxon>
        <taxon>Chitinophagales</taxon>
        <taxon>Chitinophagaceae</taxon>
        <taxon>Terrimonas</taxon>
    </lineage>
</organism>
<dbReference type="Proteomes" id="UP001165367">
    <property type="component" value="Unassembled WGS sequence"/>
</dbReference>
<reference evidence="2" key="1">
    <citation type="submission" date="2022-01" db="EMBL/GenBank/DDBJ databases">
        <authorList>
            <person name="Jo J.-H."/>
            <person name="Im W.-T."/>
        </authorList>
    </citation>
    <scope>NUCLEOTIDE SEQUENCE</scope>
    <source>
        <strain evidence="2">NA20</strain>
    </source>
</reference>